<proteinExistence type="predicted"/>
<dbReference type="InterPro" id="IPR051783">
    <property type="entry name" value="NAD(P)-dependent_oxidoreduct"/>
</dbReference>
<organism evidence="2 3">
    <name type="scientific">Amycolatopsis acididurans</name>
    <dbReference type="NCBI Taxonomy" id="2724524"/>
    <lineage>
        <taxon>Bacteria</taxon>
        <taxon>Bacillati</taxon>
        <taxon>Actinomycetota</taxon>
        <taxon>Actinomycetes</taxon>
        <taxon>Pseudonocardiales</taxon>
        <taxon>Pseudonocardiaceae</taxon>
        <taxon>Amycolatopsis</taxon>
    </lineage>
</organism>
<dbReference type="RefSeq" id="WP_168519947.1">
    <property type="nucleotide sequence ID" value="NZ_JAAXLS010000028.1"/>
</dbReference>
<accession>A0ABX1JEF6</accession>
<dbReference type="InterPro" id="IPR036291">
    <property type="entry name" value="NAD(P)-bd_dom_sf"/>
</dbReference>
<dbReference type="SUPFAM" id="SSF51735">
    <property type="entry name" value="NAD(P)-binding Rossmann-fold domains"/>
    <property type="match status" value="1"/>
</dbReference>
<evidence type="ECO:0000313" key="3">
    <source>
        <dbReference type="Proteomes" id="UP000715441"/>
    </source>
</evidence>
<sequence>MRIVVTGATGNVGTALAKIWRGPVTGLARRVPPAADVYSGIEWVPWDLSESAPPASVLADADAVVHLAWAINPSTADPPMESTNLGGTRRLLDAVARAGVPRLVVASSVAAYGPAPRWQRVSEDWPCEGIARSAYSRGKAELERMLDVFEWERPRVRLTRLRPCAILQRHAGGQFARWLLSPLLPAEFVSVPGFPLPLWPDLRFQAVHASDVAEAISLALEADFHGALNLAAEPVLRGDGLAGLFGATRVPVPRRVLSGLAWPLWRTGIQPLHPGWLALADEAALVDTTQARERLGWRPARDAREVISEFADGLRDQACSPSRALSARPGSWFARAGSVPWGRPSHQSQA</sequence>
<dbReference type="PANTHER" id="PTHR48079">
    <property type="entry name" value="PROTEIN YEEZ"/>
    <property type="match status" value="1"/>
</dbReference>
<dbReference type="EMBL" id="JAAXLS010000028">
    <property type="protein sequence ID" value="NKQ56881.1"/>
    <property type="molecule type" value="Genomic_DNA"/>
</dbReference>
<dbReference type="Pfam" id="PF01370">
    <property type="entry name" value="Epimerase"/>
    <property type="match status" value="1"/>
</dbReference>
<dbReference type="Gene3D" id="3.40.50.720">
    <property type="entry name" value="NAD(P)-binding Rossmann-like Domain"/>
    <property type="match status" value="1"/>
</dbReference>
<name>A0ABX1JEF6_9PSEU</name>
<evidence type="ECO:0000313" key="2">
    <source>
        <dbReference type="EMBL" id="NKQ56881.1"/>
    </source>
</evidence>
<reference evidence="2 3" key="1">
    <citation type="submission" date="2020-04" db="EMBL/GenBank/DDBJ databases">
        <title>Novel species.</title>
        <authorList>
            <person name="Teo W.F.A."/>
            <person name="Lipun K."/>
            <person name="Srisuk N."/>
            <person name="Duangmal K."/>
        </authorList>
    </citation>
    <scope>NUCLEOTIDE SEQUENCE [LARGE SCALE GENOMIC DNA]</scope>
    <source>
        <strain evidence="2 3">K13G38</strain>
    </source>
</reference>
<dbReference type="InterPro" id="IPR001509">
    <property type="entry name" value="Epimerase_deHydtase"/>
</dbReference>
<protein>
    <submittedName>
        <fullName evidence="2">NAD-dependent epimerase/dehydratase family protein</fullName>
    </submittedName>
</protein>
<dbReference type="PANTHER" id="PTHR48079:SF6">
    <property type="entry name" value="NAD(P)-BINDING DOMAIN-CONTAINING PROTEIN-RELATED"/>
    <property type="match status" value="1"/>
</dbReference>
<dbReference type="Proteomes" id="UP000715441">
    <property type="component" value="Unassembled WGS sequence"/>
</dbReference>
<keyword evidence="3" id="KW-1185">Reference proteome</keyword>
<feature type="domain" description="NAD-dependent epimerase/dehydratase" evidence="1">
    <location>
        <begin position="3"/>
        <end position="222"/>
    </location>
</feature>
<comment type="caution">
    <text evidence="2">The sequence shown here is derived from an EMBL/GenBank/DDBJ whole genome shotgun (WGS) entry which is preliminary data.</text>
</comment>
<gene>
    <name evidence="2" type="ORF">HFP15_28815</name>
</gene>
<evidence type="ECO:0000259" key="1">
    <source>
        <dbReference type="Pfam" id="PF01370"/>
    </source>
</evidence>